<dbReference type="RefSeq" id="XP_040638955.1">
    <property type="nucleotide sequence ID" value="XM_040780142.1"/>
</dbReference>
<accession>A0A017SE75</accession>
<reference evidence="2" key="1">
    <citation type="journal article" date="2014" name="Nat. Commun.">
        <title>Genomic adaptations of the halophilic Dead Sea filamentous fungus Eurotium rubrum.</title>
        <authorList>
            <person name="Kis-Papo T."/>
            <person name="Weig A.R."/>
            <person name="Riley R."/>
            <person name="Persoh D."/>
            <person name="Salamov A."/>
            <person name="Sun H."/>
            <person name="Lipzen A."/>
            <person name="Wasser S.P."/>
            <person name="Rambold G."/>
            <person name="Grigoriev I.V."/>
            <person name="Nevo E."/>
        </authorList>
    </citation>
    <scope>NUCLEOTIDE SEQUENCE [LARGE SCALE GENOMIC DNA]</scope>
    <source>
        <strain evidence="2">CBS 135680</strain>
    </source>
</reference>
<dbReference type="EMBL" id="KK088422">
    <property type="protein sequence ID" value="EYE95267.1"/>
    <property type="molecule type" value="Genomic_DNA"/>
</dbReference>
<evidence type="ECO:0000313" key="1">
    <source>
        <dbReference type="EMBL" id="EYE95267.1"/>
    </source>
</evidence>
<name>A0A017SE75_ASPRC</name>
<gene>
    <name evidence="1" type="ORF">EURHEDRAFT_402472</name>
</gene>
<protein>
    <submittedName>
        <fullName evidence="1">Uncharacterized protein</fullName>
    </submittedName>
</protein>
<evidence type="ECO:0000313" key="2">
    <source>
        <dbReference type="Proteomes" id="UP000019804"/>
    </source>
</evidence>
<dbReference type="HOGENOM" id="CLU_1539700_0_0_1"/>
<sequence>MYLTTSVTDRRDKKTGSLIADPLNLKKVLFTINSNTLKKDPRINSSGHSSSGIIQKPEQTLKMKATGFPSFRHPESVYIITGLILAKGLALNVENESISFRIKREKDAFFAYQLPKLETKGLKARRETFTEPEVFSSPGNDGIHTKENELAIQSTEVESTNRWTREIEQIIQTL</sequence>
<organism evidence="1 2">
    <name type="scientific">Aspergillus ruber (strain CBS 135680)</name>
    <dbReference type="NCBI Taxonomy" id="1388766"/>
    <lineage>
        <taxon>Eukaryota</taxon>
        <taxon>Fungi</taxon>
        <taxon>Dikarya</taxon>
        <taxon>Ascomycota</taxon>
        <taxon>Pezizomycotina</taxon>
        <taxon>Eurotiomycetes</taxon>
        <taxon>Eurotiomycetidae</taxon>
        <taxon>Eurotiales</taxon>
        <taxon>Aspergillaceae</taxon>
        <taxon>Aspergillus</taxon>
        <taxon>Aspergillus subgen. Aspergillus</taxon>
    </lineage>
</organism>
<dbReference type="GeneID" id="63695266"/>
<keyword evidence="2" id="KW-1185">Reference proteome</keyword>
<dbReference type="Proteomes" id="UP000019804">
    <property type="component" value="Unassembled WGS sequence"/>
</dbReference>
<proteinExistence type="predicted"/>
<dbReference type="OrthoDB" id="10319827at2759"/>
<dbReference type="AlphaFoldDB" id="A0A017SE75"/>